<evidence type="ECO:0000313" key="3">
    <source>
        <dbReference type="EMBL" id="VAW07947.1"/>
    </source>
</evidence>
<keyword evidence="3" id="KW-0560">Oxidoreductase</keyword>
<gene>
    <name evidence="3" type="ORF">MNBD_ACTINO02-2837</name>
</gene>
<dbReference type="InterPro" id="IPR016208">
    <property type="entry name" value="Ald_Oxase/xanthine_DH-like"/>
</dbReference>
<dbReference type="GO" id="GO:0005506">
    <property type="term" value="F:iron ion binding"/>
    <property type="evidence" value="ECO:0007669"/>
    <property type="project" value="InterPro"/>
</dbReference>
<dbReference type="Pfam" id="PF01315">
    <property type="entry name" value="Ald_Xan_dh_C"/>
    <property type="match status" value="1"/>
</dbReference>
<feature type="domain" description="Aldehyde oxidase/xanthine dehydrogenase a/b hammerhead" evidence="2">
    <location>
        <begin position="17"/>
        <end position="133"/>
    </location>
</feature>
<dbReference type="InterPro" id="IPR008274">
    <property type="entry name" value="AldOxase/xan_DH_MoCoBD1"/>
</dbReference>
<dbReference type="InterPro" id="IPR036856">
    <property type="entry name" value="Ald_Oxase/Xan_DH_a/b_sf"/>
</dbReference>
<dbReference type="SUPFAM" id="SSF56003">
    <property type="entry name" value="Molybdenum cofactor-binding domain"/>
    <property type="match status" value="1"/>
</dbReference>
<dbReference type="Pfam" id="PF20256">
    <property type="entry name" value="MoCoBD_2"/>
    <property type="match status" value="2"/>
</dbReference>
<reference evidence="3" key="1">
    <citation type="submission" date="2018-06" db="EMBL/GenBank/DDBJ databases">
        <authorList>
            <person name="Zhirakovskaya E."/>
        </authorList>
    </citation>
    <scope>NUCLEOTIDE SEQUENCE</scope>
</reference>
<organism evidence="3">
    <name type="scientific">hydrothermal vent metagenome</name>
    <dbReference type="NCBI Taxonomy" id="652676"/>
    <lineage>
        <taxon>unclassified sequences</taxon>
        <taxon>metagenomes</taxon>
        <taxon>ecological metagenomes</taxon>
    </lineage>
</organism>
<evidence type="ECO:0000259" key="2">
    <source>
        <dbReference type="SMART" id="SM01008"/>
    </source>
</evidence>
<proteinExistence type="predicted"/>
<sequence length="746" mass="79770">MSIGARTKRFDGPSKVDGTALYPGDIQLDNPLHAKVVFSNRPHARMVSMDTSTARAVPGVVTIVTAADVPMNEYGLTMFDQPVLVGVDGTGRSAVPSDISRWEADQIAVVIAESIEAAVAGAEALVVAWEDLPIVPDIDAALTGDTLVHAYNGKPTNVFYDYKIRRGNMAEGWAAADVVVEATYEMPHQEHAYLQPEAAVSYIDDEGRVTVKIAGQWIHEDRGQIAHALDIPDDEVRVIYPAIGGAFGGREDMTLQIVMALAARKVHAMGIDRPVRSVWNREESILGHHKRHRARVVTKWGATFDGKIVAVDADVYMDAGAYNYTSNKVLGNFHVAIAGPYAVPHVRIDSMAIYTTTVPGGAFRGFGAPQAGFVCESQINKIADALGLDPYEVRRRNLLGEGDPTITARPLPIGITMEQVLEECATRTDTWRESPAERDVRPFASLPPSDSAVRTGTGIGIGFKNVGFSFGFPERCEATIELGGDSDEYDSATVFHAGADVGQGAHTVFAQMAADALGLPVEAVGREMSDTATSGDSGSASASRLTWMAGHAIGEAAAVAQKAWGDGDRPARGHYRYEPPSSEMIDPDTGEGAPFITCGYVAEAVQLAIDVETGHIEILRMVCVTDAGRVVNPLLAEGQIEGAVIQALGYTLTERLVVHDGRITNPRLSGYLIPGVADIPRDLEVVNLELPDPQGPWGIRGIAEMPMIPCAPAVIAAVHDATGVWIDEFPLTPDLVRKHLRAAGIG</sequence>
<dbReference type="Pfam" id="PF02738">
    <property type="entry name" value="MoCoBD_1"/>
    <property type="match status" value="1"/>
</dbReference>
<dbReference type="SMART" id="SM01008">
    <property type="entry name" value="Ald_Xan_dh_C"/>
    <property type="match status" value="1"/>
</dbReference>
<dbReference type="Gene3D" id="3.30.365.10">
    <property type="entry name" value="Aldehyde oxidase/xanthine dehydrogenase, molybdopterin binding domain"/>
    <property type="match status" value="4"/>
</dbReference>
<dbReference type="PANTHER" id="PTHR11908">
    <property type="entry name" value="XANTHINE DEHYDROGENASE"/>
    <property type="match status" value="1"/>
</dbReference>
<dbReference type="Gene3D" id="3.90.1170.50">
    <property type="entry name" value="Aldehyde oxidase/xanthine dehydrogenase, a/b hammerhead"/>
    <property type="match status" value="1"/>
</dbReference>
<feature type="region of interest" description="Disordered" evidence="1">
    <location>
        <begin position="428"/>
        <end position="451"/>
    </location>
</feature>
<dbReference type="EC" id="1.17.1.4" evidence="3"/>
<name>A0A3B0T3P6_9ZZZZ</name>
<evidence type="ECO:0000256" key="1">
    <source>
        <dbReference type="SAM" id="MobiDB-lite"/>
    </source>
</evidence>
<dbReference type="InterPro" id="IPR000674">
    <property type="entry name" value="Ald_Oxase/Xan_DH_a/b"/>
</dbReference>
<dbReference type="GO" id="GO:0004854">
    <property type="term" value="F:xanthine dehydrogenase activity"/>
    <property type="evidence" value="ECO:0007669"/>
    <property type="project" value="UniProtKB-EC"/>
</dbReference>
<dbReference type="PANTHER" id="PTHR11908:SF157">
    <property type="entry name" value="XANTHINE DEHYDROGENASE SUBUNIT D-RELATED"/>
    <property type="match status" value="1"/>
</dbReference>
<dbReference type="InterPro" id="IPR037165">
    <property type="entry name" value="AldOxase/xan_DH_Mopterin-bd_sf"/>
</dbReference>
<feature type="compositionally biased region" description="Basic and acidic residues" evidence="1">
    <location>
        <begin position="428"/>
        <end position="441"/>
    </location>
</feature>
<accession>A0A3B0T3P6</accession>
<dbReference type="EMBL" id="UOEK01000429">
    <property type="protein sequence ID" value="VAW07947.1"/>
    <property type="molecule type" value="Genomic_DNA"/>
</dbReference>
<dbReference type="InterPro" id="IPR046867">
    <property type="entry name" value="AldOxase/xan_DH_MoCoBD2"/>
</dbReference>
<dbReference type="AlphaFoldDB" id="A0A3B0T3P6"/>
<dbReference type="SUPFAM" id="SSF54665">
    <property type="entry name" value="CO dehydrogenase molybdoprotein N-domain-like"/>
    <property type="match status" value="1"/>
</dbReference>
<protein>
    <submittedName>
        <fullName evidence="3">Xanthine dehydrogenase, molybdenum binding subunit</fullName>
        <ecNumber evidence="3">1.17.1.4</ecNumber>
    </submittedName>
</protein>